<feature type="transmembrane region" description="Helical" evidence="2">
    <location>
        <begin position="3033"/>
        <end position="3059"/>
    </location>
</feature>
<evidence type="ECO:0000256" key="2">
    <source>
        <dbReference type="SAM" id="Phobius"/>
    </source>
</evidence>
<feature type="domain" description="EGF-like" evidence="4">
    <location>
        <begin position="1707"/>
        <end position="1751"/>
    </location>
</feature>
<feature type="transmembrane region" description="Helical" evidence="2">
    <location>
        <begin position="3066"/>
        <end position="3088"/>
    </location>
</feature>
<feature type="transmembrane region" description="Helical" evidence="2">
    <location>
        <begin position="3100"/>
        <end position="3123"/>
    </location>
</feature>
<accession>A0AAU9IHD9</accession>
<organism evidence="5 6">
    <name type="scientific">Blepharisma stoltei</name>
    <dbReference type="NCBI Taxonomy" id="1481888"/>
    <lineage>
        <taxon>Eukaryota</taxon>
        <taxon>Sar</taxon>
        <taxon>Alveolata</taxon>
        <taxon>Ciliophora</taxon>
        <taxon>Postciliodesmatophora</taxon>
        <taxon>Heterotrichea</taxon>
        <taxon>Heterotrichida</taxon>
        <taxon>Blepharismidae</taxon>
        <taxon>Blepharisma</taxon>
    </lineage>
</organism>
<evidence type="ECO:0000256" key="1">
    <source>
        <dbReference type="SAM" id="MobiDB-lite"/>
    </source>
</evidence>
<evidence type="ECO:0000256" key="3">
    <source>
        <dbReference type="SAM" id="SignalP"/>
    </source>
</evidence>
<keyword evidence="6" id="KW-1185">Reference proteome</keyword>
<name>A0AAU9IHD9_9CILI</name>
<keyword evidence="2" id="KW-0472">Membrane</keyword>
<comment type="caution">
    <text evidence="5">The sequence shown here is derived from an EMBL/GenBank/DDBJ whole genome shotgun (WGS) entry which is preliminary data.</text>
</comment>
<proteinExistence type="predicted"/>
<feature type="domain" description="EGF-like" evidence="4">
    <location>
        <begin position="1665"/>
        <end position="1706"/>
    </location>
</feature>
<feature type="signal peptide" evidence="3">
    <location>
        <begin position="1"/>
        <end position="18"/>
    </location>
</feature>
<dbReference type="InterPro" id="IPR000742">
    <property type="entry name" value="EGF"/>
</dbReference>
<dbReference type="EMBL" id="CAJZBQ010000008">
    <property type="protein sequence ID" value="CAG9312681.1"/>
    <property type="molecule type" value="Genomic_DNA"/>
</dbReference>
<evidence type="ECO:0000259" key="4">
    <source>
        <dbReference type="SMART" id="SM00181"/>
    </source>
</evidence>
<dbReference type="SMART" id="SM00181">
    <property type="entry name" value="EGF"/>
    <property type="match status" value="4"/>
</dbReference>
<evidence type="ECO:0000313" key="5">
    <source>
        <dbReference type="EMBL" id="CAG9312681.1"/>
    </source>
</evidence>
<keyword evidence="3" id="KW-0732">Signal</keyword>
<dbReference type="InterPro" id="IPR009030">
    <property type="entry name" value="Growth_fac_rcpt_cys_sf"/>
</dbReference>
<protein>
    <recommendedName>
        <fullName evidence="4">EGF-like domain-containing protein</fullName>
    </recommendedName>
</protein>
<gene>
    <name evidence="5" type="ORF">BSTOLATCC_MIC7205</name>
</gene>
<dbReference type="PANTHER" id="PTHR15332">
    <property type="entry name" value="PROPROTEIN CONVERTASE SUBTILISIN_KEXIN TYPE 5-LIKE"/>
    <property type="match status" value="1"/>
</dbReference>
<dbReference type="Proteomes" id="UP001162131">
    <property type="component" value="Unassembled WGS sequence"/>
</dbReference>
<feature type="transmembrane region" description="Helical" evidence="2">
    <location>
        <begin position="2813"/>
        <end position="2835"/>
    </location>
</feature>
<dbReference type="SMART" id="SM00261">
    <property type="entry name" value="FU"/>
    <property type="match status" value="20"/>
</dbReference>
<dbReference type="Gene3D" id="2.10.220.10">
    <property type="entry name" value="Hormone Receptor, Insulin-like Growth Factor Receptor 1, Chain A, domain 2"/>
    <property type="match status" value="1"/>
</dbReference>
<dbReference type="PANTHER" id="PTHR15332:SF175">
    <property type="entry name" value="PROPROTEIN CONVERTASE SUBTILISIN_KEXIN TYPE 5-LIKE"/>
    <property type="match status" value="1"/>
</dbReference>
<reference evidence="5" key="1">
    <citation type="submission" date="2021-09" db="EMBL/GenBank/DDBJ databases">
        <authorList>
            <consortium name="AG Swart"/>
            <person name="Singh M."/>
            <person name="Singh A."/>
            <person name="Seah K."/>
            <person name="Emmerich C."/>
        </authorList>
    </citation>
    <scope>NUCLEOTIDE SEQUENCE</scope>
    <source>
        <strain evidence="5">ATCC30299</strain>
    </source>
</reference>
<sequence>MRSQLLFCCLLSVVLLQASEVHDSLPSNDKGKVPWQLPKSEGLYKEPTESSPFTSENPHWRALTTPASCPPGKSSNADGSTCVTCGDLCAYCADFTQACLQCMDPNRMEIGTGADMNKCKCKGSQTLSGTTCQCATDADWFDGSTCQNCPNQGEFYDATQSLCTSCATTQKMKMKTKIKAKESPSCCADKKYYNSNQLCQDCGANCDSCADTTGNCIKCSQKLKGRAIIKIKKTSCCLDGQFNGGTAGNTCMNCQDTNCNICSDGATNGATCLECKKKLKLPSNLVVHVKKTSCCSNSNEFWKTPDNQCKPCPDTNCASCQDGGDGTACIQCKNTVKMAGVKVKLKKTSCCDSGKHRTGSSCVNCSDNCLECKDVTGDCISCSKKVKGATIVDVSTCCSGNTYYSLTAVPPACVTCPDTNCDDCQNVTGNCLTCSKKVKFPAITVGHKKMPSCCLDNKYKPSGSGACTTCADNCNDCADGDGSCIKCSNLVKFRGAKVKLKKTSCCADDNKYWNAGQCNPCNSHCLMCQDVSGDCIKCEKDFKGSAPRINIGTCCDPGKYYKSGSCQACPVNNCDLCENITGLCIECSKKVKLPQVVAKVKTQPSCCINDAEYRPTGGSSCISCPTNCDYCNDGDGSCIQCSGLMKFRNIKVKVKKTSCCSDDNKYWTSNNQCDSCNSHCLMCQDVSGDCMKCEKTFKGIAPKVNIGTCCDPGEYYKSGADGCKTCPVNNCDLCENITGKCIECSKKVKLPQVVAKIKTQPSCCINDAEYWPTGGSSCTSCPTNCDYCNDGGGSCIQCSGLMKFRNIKVKVKKTSCCADDNKYWASNNQCDTCSSHCLMCQDVSGDCMKCEKYFKGSSLKVNVGTCCDPGEYYKSGADGCKTCPVNNCDLCENITGKCIECSKKVKFPQVVAKVKKQPSCCIDGKYWPTGGSSCTSCPTNCDYCNDGGGSCIQCSDLMKFRNIKVKVKKTSCCADDNKYWTSNNQCDTCSSHCLMCQDVSGDCINCEKYFKGSSLKVNVGTCCDPGKYYQSSGAGCQTCPVNNCDLCENITGKCIECSKKVKFPQVVAKVKKQPSCCIDGKYWPTGGSSCTSCPTNCDYCNDGGGSCIQCSDLMKFRNIKVKVKKTSCCADDNKYWTSNNQCDTCSSHCLMCQDVSGDCINCEKYFKGSSLKVNVGTCCDPGKYYQSSGAGCQTCPVNNCDLCENITGKCIECSKKVKFPQVVAKVKKQPSCCIDGKYWPTGGSSCTSCPTNCDYCNDGDGSCIQCSDLMKFRNIKVKVKKTSCCADDNKYWTSNNQCDTCSSHCLMCQDVSGDCINCEKYFKGSSLKVNVGTCCDPGNYYKASVGCSACPDTNCDFCENITGNCLACSTKVKFPRVVAKVKKQPSCCIDGKYWPTSGSSCINCPTNCDYCNDGDGSCIQCSNLMKIRGVKAKLKKTSCCADDNKYWTSNNQCDVCPGTHCLMCQDVSGDCINCEKYFKGHSLRVNVGTCCAAGKYYKSQALQCQPCPDQNCDTCENITGNCFACSKKVKIHAVAGVKKVPSCCSATNQYYNNSQKKCLNCATNCDICEDVSADCLQCSNKFKFSAKASAKKTSCCAAGKFWNDTTKKCESCAASCTSCEDVTGLCICSKKFSFRAKAGIKPTSCCASGKYWDTTCKACQSYCFECVDGTGDCMKCDEQFSVKTTVFNPTGSCCPDGFYYQGGSCHACTKPCATCTTATKCTSCTELATYDKTAFTCTCKSGYYKSSTDCELCKAPCKVCSSESVCSSCRAHATLDASTKLCSCDSGYTLTSSSITGYCAANCNSLCTECNTDDGNKCTKCVTNAELTGSKCACTANSSFDSNSKTCVCNSGYTLMFNKCIGCKKYLASTDVKSASFSTTWTSINIYFNAKVDTKLDPTCSKVFNSTTLGLLGTGPVCSWLDQKTLKVALGSLFTLRGQTMYLDGTYLVKDSSDSCSLTYQPLSVVPTTSVSPSPTAALTGPSSASLSCGSSSEPLKYSGEKSTMSIGSMSYAWSSTISPTNSKLSDYIKSQKTSSISIAKSYFDISTTTTLNLTLQVTNYFGLKSSAWLVTTVTGESSLSVIFDQGNSISMKASSSSTIKAKLSTLCSNSASSSFSWTWKYYSGPTIDSTSILQNANNDKLTIKKNALAAKTDTPYVFMAIASQTYNGASISGNSTISITVTSSPLSIQLSKTSGDVSPDSDYTIDASGSKDPDDSTVSLTYLWTCTNTADASTCVGGDGKTLLDSEASVNLKIPATRLVKGAQWDIKCTISKDTRTASATVTLTVLSTTATAKAEIVLSSEKFNPQGTNKFSASVTSSYSPTLQWSVTSGQDIAISPNYLSTVSLPSGTLTEGNSYTFTLSISAQGKSFTVHLPINANLGATCTGTAASDPTTGNALTTSFKLSVDGCYDKDEEDYPLTYRYLDVTGGKTYTLGYTTEVNYLSTYLFPNENAVTIRVCDSLVTCSDYSITLTISAASSRRLESSSLMEAYLESTIDSDNVPASISLFCGSATIDSELFAKMWSDLQSYVASTTVDNDRLQNALGAAYSMTTQTEQMSAEMFTTMATWLAGVIVNNPSLVPSQENMVTVVALVNNYLSYGYNTNYVGMSLEDYIINADKFLTEWEIAATLDDLVTQSAMDGSQNTDMTKVFKYRDFPSSMVNHTARIGTNQTFSIPTNLSYADTDVMNIKLHYYNLSDESSDIVMMSFANSGSYVNYELQTSTETYVPFSTSDYPFVLELPINKDLGRHYAWGCLFYNETSKTWVEDGCEISEIKNNSIVFEVYHFSMFKLTQTEVVIPNKPSSSSCDDNYAPIYILVVTLFVSIIFAPILSFIDSKHQAKKVKPVLHDISFHPESPAHFLKKQEYVDTENKNEENVKAPNNPAGSLALESIQDEQIIEPIPNPPNVSVLVEKEDGPSTPKTPNDVKGVPTKGGVFTEFQSSDPVLSKAQPDEEEVNKEEFAETELQSLLEGHLLFGLIYFRNHFPRAIRLFILITVIVFELLLEGLLIYGFENISKGKSASTETLFNDYEAVYFGYTILALLIATPIELFMISAFAIDRSKAPMWSIAAVIVGISVLIGSIIGIVLLNIDFCFEWSGYWAISFLYGILVQVFVVETLYMIGRYFTVQFSSR</sequence>
<keyword evidence="2" id="KW-1133">Transmembrane helix</keyword>
<feature type="domain" description="EGF-like" evidence="4">
    <location>
        <begin position="1809"/>
        <end position="1861"/>
    </location>
</feature>
<dbReference type="SUPFAM" id="SSF57184">
    <property type="entry name" value="Growth factor receptor domain"/>
    <property type="match status" value="9"/>
</dbReference>
<evidence type="ECO:0000313" key="6">
    <source>
        <dbReference type="Proteomes" id="UP001162131"/>
    </source>
</evidence>
<dbReference type="InterPro" id="IPR006212">
    <property type="entry name" value="Furin_repeat"/>
</dbReference>
<feature type="transmembrane region" description="Helical" evidence="2">
    <location>
        <begin position="2992"/>
        <end position="3013"/>
    </location>
</feature>
<keyword evidence="2" id="KW-0812">Transmembrane</keyword>
<feature type="domain" description="EGF-like" evidence="4">
    <location>
        <begin position="1756"/>
        <end position="1800"/>
    </location>
</feature>
<feature type="chain" id="PRO_5043942002" description="EGF-like domain-containing protein" evidence="3">
    <location>
        <begin position="19"/>
        <end position="3133"/>
    </location>
</feature>
<feature type="region of interest" description="Disordered" evidence="1">
    <location>
        <begin position="2193"/>
        <end position="2214"/>
    </location>
</feature>